<reference evidence="2" key="1">
    <citation type="submission" date="2016-10" db="EMBL/GenBank/DDBJ databases">
        <authorList>
            <person name="Varghese N."/>
            <person name="Submissions S."/>
        </authorList>
    </citation>
    <scope>NUCLEOTIDE SEQUENCE [LARGE SCALE GENOMIC DNA]</scope>
    <source>
        <strain evidence="2">DSM 13078</strain>
    </source>
</reference>
<name>A0A1I1HFU8_NATHA</name>
<protein>
    <recommendedName>
        <fullName evidence="3">MaoC like domain-containing protein</fullName>
    </recommendedName>
</protein>
<dbReference type="SUPFAM" id="SSF54637">
    <property type="entry name" value="Thioesterase/thiol ester dehydrase-isomerase"/>
    <property type="match status" value="1"/>
</dbReference>
<dbReference type="Gene3D" id="3.10.129.10">
    <property type="entry name" value="Hotdog Thioesterase"/>
    <property type="match status" value="1"/>
</dbReference>
<evidence type="ECO:0000313" key="2">
    <source>
        <dbReference type="Proteomes" id="UP000199161"/>
    </source>
</evidence>
<dbReference type="InterPro" id="IPR029069">
    <property type="entry name" value="HotDog_dom_sf"/>
</dbReference>
<keyword evidence="2" id="KW-1185">Reference proteome</keyword>
<evidence type="ECO:0000313" key="1">
    <source>
        <dbReference type="EMBL" id="SFC20343.1"/>
    </source>
</evidence>
<dbReference type="EMBL" id="FOKW01000005">
    <property type="protein sequence ID" value="SFC20343.1"/>
    <property type="molecule type" value="Genomic_DNA"/>
</dbReference>
<proteinExistence type="predicted"/>
<dbReference type="Proteomes" id="UP000199161">
    <property type="component" value="Unassembled WGS sequence"/>
</dbReference>
<accession>A0A1I1HFU8</accession>
<organism evidence="1 2">
    <name type="scientific">Natronobacterium haloterrestre</name>
    <name type="common">Halobiforma haloterrestris</name>
    <dbReference type="NCBI Taxonomy" id="148448"/>
    <lineage>
        <taxon>Archaea</taxon>
        <taxon>Methanobacteriati</taxon>
        <taxon>Methanobacteriota</taxon>
        <taxon>Stenosarchaea group</taxon>
        <taxon>Halobacteria</taxon>
        <taxon>Halobacteriales</taxon>
        <taxon>Natrialbaceae</taxon>
        <taxon>Natronobacterium</taxon>
    </lineage>
</organism>
<dbReference type="AlphaFoldDB" id="A0A1I1HFU8"/>
<sequence length="64" mass="7218">MRPGEQEFRAPVYTGEEITCEWTTDAVDEADDRYVLECSFVCTNEEGTPVLTGDVEGIVWKDDV</sequence>
<evidence type="ECO:0008006" key="3">
    <source>
        <dbReference type="Google" id="ProtNLM"/>
    </source>
</evidence>
<gene>
    <name evidence="1" type="ORF">SAMN05444422_105258</name>
</gene>